<dbReference type="Gene3D" id="1.10.405.20">
    <property type="match status" value="1"/>
</dbReference>
<organism evidence="7 8">
    <name type="scientific">Flemingia macrophylla</name>
    <dbReference type="NCBI Taxonomy" id="520843"/>
    <lineage>
        <taxon>Eukaryota</taxon>
        <taxon>Viridiplantae</taxon>
        <taxon>Streptophyta</taxon>
        <taxon>Embryophyta</taxon>
        <taxon>Tracheophyta</taxon>
        <taxon>Spermatophyta</taxon>
        <taxon>Magnoliopsida</taxon>
        <taxon>eudicotyledons</taxon>
        <taxon>Gunneridae</taxon>
        <taxon>Pentapetalae</taxon>
        <taxon>rosids</taxon>
        <taxon>fabids</taxon>
        <taxon>Fabales</taxon>
        <taxon>Fabaceae</taxon>
        <taxon>Papilionoideae</taxon>
        <taxon>50 kb inversion clade</taxon>
        <taxon>NPAAA clade</taxon>
        <taxon>indigoferoid/millettioid clade</taxon>
        <taxon>Phaseoleae</taxon>
        <taxon>Flemingia</taxon>
    </lineage>
</organism>
<dbReference type="InterPro" id="IPR023278">
    <property type="entry name" value="Ethylene_insens-like_DNA-bd"/>
</dbReference>
<dbReference type="InterPro" id="IPR002937">
    <property type="entry name" value="Amino_oxidase"/>
</dbReference>
<dbReference type="CDD" id="cd05931">
    <property type="entry name" value="FAAL"/>
    <property type="match status" value="1"/>
</dbReference>
<dbReference type="Gene3D" id="3.40.50.12780">
    <property type="entry name" value="N-terminal domain of ligase-like"/>
    <property type="match status" value="1"/>
</dbReference>
<dbReference type="PANTHER" id="PTHR22754:SF32">
    <property type="entry name" value="DISCO-INTERACTING PROTEIN 2"/>
    <property type="match status" value="1"/>
</dbReference>
<dbReference type="InterPro" id="IPR036188">
    <property type="entry name" value="FAD/NAD-bd_sf"/>
</dbReference>
<dbReference type="SUPFAM" id="SSF56801">
    <property type="entry name" value="Acetyl-CoA synthetase-like"/>
    <property type="match status" value="1"/>
</dbReference>
<dbReference type="InterPro" id="IPR006162">
    <property type="entry name" value="Ppantetheine_attach_site"/>
</dbReference>
<dbReference type="InterPro" id="IPR011004">
    <property type="entry name" value="Trimer_LpxA-like_sf"/>
</dbReference>
<dbReference type="GO" id="GO:0016874">
    <property type="term" value="F:ligase activity"/>
    <property type="evidence" value="ECO:0007669"/>
    <property type="project" value="UniProtKB-KW"/>
</dbReference>
<proteinExistence type="predicted"/>
<evidence type="ECO:0000259" key="6">
    <source>
        <dbReference type="PROSITE" id="PS50075"/>
    </source>
</evidence>
<evidence type="ECO:0000256" key="4">
    <source>
        <dbReference type="SAM" id="MobiDB-lite"/>
    </source>
</evidence>
<feature type="transmembrane region" description="Helical" evidence="5">
    <location>
        <begin position="2245"/>
        <end position="2271"/>
    </location>
</feature>
<feature type="transmembrane region" description="Helical" evidence="5">
    <location>
        <begin position="1329"/>
        <end position="1349"/>
    </location>
</feature>
<dbReference type="InterPro" id="IPR000873">
    <property type="entry name" value="AMP-dep_synth/lig_dom"/>
</dbReference>
<dbReference type="Proteomes" id="UP001603857">
    <property type="component" value="Unassembled WGS sequence"/>
</dbReference>
<dbReference type="SUPFAM" id="SSF47336">
    <property type="entry name" value="ACP-like"/>
    <property type="match status" value="1"/>
</dbReference>
<dbReference type="InterPro" id="IPR020835">
    <property type="entry name" value="Catalase_sf"/>
</dbReference>
<dbReference type="PROSITE" id="PS00455">
    <property type="entry name" value="AMP_BINDING"/>
    <property type="match status" value="1"/>
</dbReference>
<keyword evidence="5" id="KW-1133">Transmembrane helix</keyword>
<evidence type="ECO:0000313" key="8">
    <source>
        <dbReference type="Proteomes" id="UP001603857"/>
    </source>
</evidence>
<dbReference type="InterPro" id="IPR009081">
    <property type="entry name" value="PP-bd_ACP"/>
</dbReference>
<dbReference type="Gene3D" id="3.30.300.30">
    <property type="match status" value="1"/>
</dbReference>
<gene>
    <name evidence="7" type="ORF">Fmac_019779</name>
</gene>
<dbReference type="InterPro" id="IPR020845">
    <property type="entry name" value="AMP-binding_CS"/>
</dbReference>
<dbReference type="Gene3D" id="2.40.180.10">
    <property type="entry name" value="Catalase core domain"/>
    <property type="match status" value="1"/>
</dbReference>
<feature type="transmembrane region" description="Helical" evidence="5">
    <location>
        <begin position="1556"/>
        <end position="1576"/>
    </location>
</feature>
<feature type="transmembrane region" description="Helical" evidence="5">
    <location>
        <begin position="2200"/>
        <end position="2225"/>
    </location>
</feature>
<evidence type="ECO:0000313" key="7">
    <source>
        <dbReference type="EMBL" id="KAL2332198.1"/>
    </source>
</evidence>
<sequence>MANSDHDNIISMFRLWSEILCDFSPQLTCVLYVLFTSNLRVCADNDIAITASAACNNVLNSEMDPERSVEDQFSNLHPSMPVNTRIGIVGAGPSGISAAYALARLGYNNITVLEKHNTVGGMCESVEIEGKVYDLGGQVLAASSAPIIFHLAKETGSPLEEMDSHKLAVIDSSSGKYQDAKVADDYVSVMSLTLEIQWYWQEKVKNSGRLGIHAVSEVASDLAPDYVERHGLKSVPKSVAFGYTASGYGFIQDMPYAYIHEFTRTSMAGKVRRFKGGYTSLWQRISESLPIKLHCNSEVLAIKRNSDSATVNVKGSNEIETMVFDKIIISECETEVMDASELEKDLFSKVETNDYYTTVLKIKGLEHMPVGFYYFNEYMEDPSAIGNPVAMQKFYADTNIFLFWSYGNSADIKGPTVTKLAIKSIESMGGEVENFFLQRRFKYFPHVCSQDMRNGFYEKLESELQGSRNTYYVGGLMAFELTERNASYAMALICKNFANRSDLPMFPYTKSLFPLQTEFQKKEPKELGELPGVKFPNLPTLNSYLKHWGTHPITQSRTLYTWINEGGTVAGNRTYEEQHLKASCIAHKLLTSQKPVIKPGDRVLLVYVPGLDFIDAFFGCLRAKVLPVPVLPPDPMQRGGQALLKIENIAKSCSIVAILSTVAYHSAVRAGLVKSLISLTGKKGKSTAQWPKLPWLHTDTWVNNSRNLAMEDVNDQCESQPGDICFLQFTSGSTGDAKGVMITHGGLIHNVKLMRSIYKSTSRTMLVSWLPQYHDMGLIGGLFTALVSGGSAVLFSPMTFIKKPLLWLETISKYQATHSAGPNFAFELVVRRLESEKDKLQSLDLSSMIFLMVAAEPVRVKTLKKFLELTSPFGLSQKVMAPGYGLAENCVFVSCAFGEGCPILVDWQGRVCCGYVHPGDADVDIRIVDPESGEELEEDGKEGEIWISSPSAGIGYWGKEELSQKTFRNELQNHPGRNYTRTGDLGRMIDGKLFITGRIKDLIIVAGRNIYSADVEKTVESSSEFLRPGCCAVIGVPEEILSTKGISLPDGSDQVGLVVIAEVRDGKAVSKDVLEHIQTRVVEEHGVTVAAVKLIKPRTISKTTSGKIKRFECLKQFADETLNLVPQPILTRKTLVRSFTTGTCKEGRTPRSQLVRGSTTQPITRISSKEIVEQLKRLISEQSGIPVNNISVTDNMSTYGIDSIAVVKATQKLSDFLGVPVAAIDVFTASCIQELANFSENLLLKSQPQLMSNSSHALEAGIDFTEVVVDVSNYRQWGIRLLQLLALIYMSIMLVTPAYLSITAFLSFIPNMNDSINGMPWSNYLLSLSFAPLSWILCMVLTCICISFFGNSFLRPNYALTPEISIYSMDFVKWWALYKTQEISSKVLATHLRGTVFLKYWFEMLGARIGSLVLLDTVDITDPSLVSIGDEVAIAEGVLVQSHEVKNGVLSFLPIRIGRNSSIGPYAIIQRGSVIKEGSEVQPLQKVEGGQHVLKAAKLNNVKENAVLLFTTSKSQSSAVYHFLGIYLTGFLSSLAAAIAYILYIRFFQIPASLQHFSFVCICGAFHWIPFTIVAYATMFSVVPSNSIAFTISFSCAYLLHGLILTSLTCAMTRFLKFNQNQTHFITWLRNQLTISCHLRFAKLLSGTEAFCIYLRLLGAKIGKHCSIRAINPVSNPELMSIGDGVHLGDFSRIITGFHYSNGYACGKIEVQDNSVVGSQSLILPGSVVEKNVILGALSVAPMNSILHEGSVYIGSQTRVAARNSIDLDERIEEMDMEYKKVVANMAANLAVTTINVKARYFHRIGVGGKGHLRIYDKLEGIPMHKIFQPGKKYPIMVRHSNSLSADDDARIDARGASLRILSDVPDSNHAPIIDLTLKTGNAFYARTLADFASWLVCGLAAREELVKKTPHVRQAVWNSLRHAHSYAELHYYSNICRLMRFNDGREMYVKFKLRPIDKTISEDIGKVEPTGILPPETGAIPRDENDVRPLLFLAEDFQKRVNSPGGVRYVFQVQLRAVSHDEATRDIALDCTKPWDENEFPYIDLGEININENLSMEEANRIEFNPYLKSHELDVIPATSNTQSASIDHGRSLIYEICQHVRNKQPLPESWRNLVEQSNVKVDLSCCPMAASLPKKKPEKVITMTTLTLARTWYQTFSALFTQPLLQTVLPYMVLGLAVFAPLTFVVNLKNVEKLRVQWLLPLFWILSGVMAALACVVAKWVLVGRKREGETIPLWGKRVVMDSTWQAIKILVGDYFMDMACGSFVFVMWMKMMGADIDMDGVYVDSMEALLNPEMVKIERGGCVGREALLFGHIYEGDEGGMVKFGRIRIGEDGFVGSRAVAMPGVHVENEANLSALSLAMKGEIVSSDIEVDDIRCPNIAEKDVSDEEIEAEELERRMWKDRIKLKRLKEKQKLAAQQAAEKQKPRQSSDQARRKKMSRAQDGILKYMLKLMEVCKARGFVYGIIPEKGKPVSGSSDNIRAWWKEKVKFDKNGPAAIAKYDAECLAMSEADNNRNGMPPGVPVENKQGATSSASNYDVDGTDDGIGSVSSKEDRRSQFMDTEPSDNLRRVRSSVQDTDLAKNQPKPKKPRKPRTVDKPAAQSDNEILHVEPRTRRFNMNQTEEAQVAGVQIHGVEQSHETDSAARPLDKGLEVPTQLPAHEFDQYLYLHTNNLMHSESVYMSGRPMHYPELQNSDMHHETTYNLYNPTAGYQPGQDGQLPQSVNNELAENDAVSMQAVHMKGDEINGGDLPFFSKDAFQNDLDRPTIDHSFFGSPLSGMTLDFGGLGSPFHLDDFLGDDEMIQYFGA</sequence>
<dbReference type="InterPro" id="IPR036736">
    <property type="entry name" value="ACP-like_sf"/>
</dbReference>
<dbReference type="EMBL" id="JBGMDY010000006">
    <property type="protein sequence ID" value="KAL2332198.1"/>
    <property type="molecule type" value="Genomic_DNA"/>
</dbReference>
<feature type="transmembrane region" description="Helical" evidence="5">
    <location>
        <begin position="2170"/>
        <end position="2188"/>
    </location>
</feature>
<dbReference type="Pfam" id="PF00501">
    <property type="entry name" value="AMP-binding"/>
    <property type="match status" value="1"/>
</dbReference>
<protein>
    <recommendedName>
        <fullName evidence="6">Carrier domain-containing protein</fullName>
    </recommendedName>
</protein>
<keyword evidence="2" id="KW-0597">Phosphoprotein</keyword>
<dbReference type="Gene3D" id="3.50.50.60">
    <property type="entry name" value="FAD/NAD(P)-binding domain"/>
    <property type="match status" value="1"/>
</dbReference>
<dbReference type="FunFam" id="1.10.3180.10:FF:000002">
    <property type="entry name" value="Ethylene insensitive 3-like 1"/>
    <property type="match status" value="1"/>
</dbReference>
<accession>A0ABD1M8R9</accession>
<feature type="region of interest" description="Disordered" evidence="4">
    <location>
        <begin position="2514"/>
        <end position="2616"/>
    </location>
</feature>
<dbReference type="PROSITE" id="PS51402">
    <property type="entry name" value="CATALASE_3"/>
    <property type="match status" value="1"/>
</dbReference>
<dbReference type="PROSITE" id="PS50075">
    <property type="entry name" value="CARRIER"/>
    <property type="match status" value="1"/>
</dbReference>
<dbReference type="InterPro" id="IPR018028">
    <property type="entry name" value="Catalase"/>
</dbReference>
<dbReference type="Pfam" id="PF01593">
    <property type="entry name" value="Amino_oxidase"/>
    <property type="match status" value="1"/>
</dbReference>
<dbReference type="Gene3D" id="1.10.1200.10">
    <property type="entry name" value="ACP-like"/>
    <property type="match status" value="1"/>
</dbReference>
<dbReference type="Pfam" id="PF04873">
    <property type="entry name" value="EIN3_DNA-bd"/>
    <property type="match status" value="1"/>
</dbReference>
<dbReference type="Gene3D" id="3.30.70.1990">
    <property type="match status" value="1"/>
</dbReference>
<reference evidence="7 8" key="1">
    <citation type="submission" date="2024-08" db="EMBL/GenBank/DDBJ databases">
        <title>Insights into the chromosomal genome structure of Flemingia macrophylla.</title>
        <authorList>
            <person name="Ding Y."/>
            <person name="Zhao Y."/>
            <person name="Bi W."/>
            <person name="Wu M."/>
            <person name="Zhao G."/>
            <person name="Gong Y."/>
            <person name="Li W."/>
            <person name="Zhang P."/>
        </authorList>
    </citation>
    <scope>NUCLEOTIDE SEQUENCE [LARGE SCALE GENOMIC DNA]</scope>
    <source>
        <strain evidence="7">DYQJB</strain>
        <tissue evidence="7">Leaf</tissue>
    </source>
</reference>
<dbReference type="PROSITE" id="PS00012">
    <property type="entry name" value="PHOSPHOPANTETHEINE"/>
    <property type="match status" value="1"/>
</dbReference>
<comment type="caution">
    <text evidence="7">The sequence shown here is derived from an EMBL/GenBank/DDBJ whole genome shotgun (WGS) entry which is preliminary data.</text>
</comment>
<dbReference type="Pfam" id="PF00550">
    <property type="entry name" value="PP-binding"/>
    <property type="match status" value="1"/>
</dbReference>
<dbReference type="SUPFAM" id="SSF56634">
    <property type="entry name" value="Heme-dependent catalase-like"/>
    <property type="match status" value="1"/>
</dbReference>
<evidence type="ECO:0000256" key="3">
    <source>
        <dbReference type="ARBA" id="ARBA00022598"/>
    </source>
</evidence>
<feature type="transmembrane region" description="Helical" evidence="5">
    <location>
        <begin position="1519"/>
        <end position="1544"/>
    </location>
</feature>
<dbReference type="SUPFAM" id="SSF51161">
    <property type="entry name" value="Trimeric LpxA-like enzymes"/>
    <property type="match status" value="3"/>
</dbReference>
<dbReference type="Gene3D" id="2.160.10.10">
    <property type="entry name" value="Hexapeptide repeat proteins"/>
    <property type="match status" value="2"/>
</dbReference>
<feature type="transmembrane region" description="Helical" evidence="5">
    <location>
        <begin position="1284"/>
        <end position="1309"/>
    </location>
</feature>
<dbReference type="SUPFAM" id="SSF51905">
    <property type="entry name" value="FAD/NAD(P)-binding domain"/>
    <property type="match status" value="1"/>
</dbReference>
<evidence type="ECO:0000256" key="1">
    <source>
        <dbReference type="ARBA" id="ARBA00022450"/>
    </source>
</evidence>
<dbReference type="PANTHER" id="PTHR22754">
    <property type="entry name" value="DISCO-INTERACTING PROTEIN 2 DIP2 -RELATED"/>
    <property type="match status" value="1"/>
</dbReference>
<dbReference type="InterPro" id="IPR047091">
    <property type="entry name" value="EIN3-like_DNA-bd"/>
</dbReference>
<dbReference type="InterPro" id="IPR045851">
    <property type="entry name" value="AMP-bd_C_sf"/>
</dbReference>
<dbReference type="PRINTS" id="PR00419">
    <property type="entry name" value="ADXRDTASE"/>
</dbReference>
<keyword evidence="8" id="KW-1185">Reference proteome</keyword>
<name>A0ABD1M8R9_9FABA</name>
<dbReference type="InterPro" id="IPR040097">
    <property type="entry name" value="FAAL/FAAC"/>
</dbReference>
<evidence type="ECO:0000256" key="2">
    <source>
        <dbReference type="ARBA" id="ARBA00022553"/>
    </source>
</evidence>
<dbReference type="InterPro" id="IPR042099">
    <property type="entry name" value="ANL_N_sf"/>
</dbReference>
<dbReference type="Gene3D" id="1.10.3180.10">
    <property type="entry name" value="DNA-binding domain of EIN3-like"/>
    <property type="match status" value="1"/>
</dbReference>
<keyword evidence="5" id="KW-0472">Membrane</keyword>
<feature type="domain" description="Carrier" evidence="6">
    <location>
        <begin position="1169"/>
        <end position="1243"/>
    </location>
</feature>
<feature type="transmembrane region" description="Helical" evidence="5">
    <location>
        <begin position="1588"/>
        <end position="1608"/>
    </location>
</feature>
<keyword evidence="5" id="KW-0812">Transmembrane</keyword>
<evidence type="ECO:0000256" key="5">
    <source>
        <dbReference type="SAM" id="Phobius"/>
    </source>
</evidence>
<feature type="region of interest" description="Disordered" evidence="4">
    <location>
        <begin position="2417"/>
        <end position="2440"/>
    </location>
</feature>
<keyword evidence="3" id="KW-0436">Ligase</keyword>
<keyword evidence="1" id="KW-0596">Phosphopantetheine</keyword>